<keyword evidence="3" id="KW-0233">DNA recombination</keyword>
<evidence type="ECO:0000313" key="8">
    <source>
        <dbReference type="Proteomes" id="UP000009045"/>
    </source>
</evidence>
<sequence length="445" mass="49851">MDANSRNRWFLDPGPLSSWIDQLADDLAAQRYTPLTIEGYTASARHFAAWLGCAGIAIDLIDDDVVRRFAEHRCRCPGGRQWLRISPKYSRRARRFFVFLQQEGVARPPLKVASPYPLLDDYQSWLRVHRGLSERTIARHLRQLHKLLPELGTATFDYNAARIREVVREWRDRTGPADLRTITSALRSYLRFLAGVGLCRPNLDQAIPPVLHWRLSSMPRYLAAADVERVIASCDQLTRGRLWDRAILLLLARLGLRAGDVAGLRLSDIEWTSGMLRLNGKARRQVRLPLPQDVGDALLAYIEQERPRVRQEAVFLTMIAPYQSFAQSSHVSTIVALALKRAGISDPPSTGACLLRHSAATSMLRSGATLEAVGTVLLHRSLDMTAHYAKVDVAIWSRLPSPGRESWYAEAAPRRSCSAAPRTGIQVSDPGNSPAQLCRLCRASR</sequence>
<evidence type="ECO:0000256" key="2">
    <source>
        <dbReference type="ARBA" id="ARBA00023125"/>
    </source>
</evidence>
<dbReference type="Gene3D" id="1.10.150.130">
    <property type="match status" value="1"/>
</dbReference>
<name>F7XFH9_SINMM</name>
<dbReference type="PATRIC" id="fig|707241.3.peg.5155"/>
<keyword evidence="7" id="KW-0614">Plasmid</keyword>
<keyword evidence="1" id="KW-0229">DNA integration</keyword>
<dbReference type="Gene3D" id="1.10.443.10">
    <property type="entry name" value="Intergrase catalytic core"/>
    <property type="match status" value="1"/>
</dbReference>
<dbReference type="GO" id="GO:0003677">
    <property type="term" value="F:DNA binding"/>
    <property type="evidence" value="ECO:0007669"/>
    <property type="project" value="UniProtKB-UniRule"/>
</dbReference>
<dbReference type="InterPro" id="IPR013762">
    <property type="entry name" value="Integrase-like_cat_sf"/>
</dbReference>
<dbReference type="InterPro" id="IPR002104">
    <property type="entry name" value="Integrase_catalytic"/>
</dbReference>
<dbReference type="AlphaFoldDB" id="F7XFH9"/>
<feature type="domain" description="Tyr recombinase" evidence="5">
    <location>
        <begin position="217"/>
        <end position="401"/>
    </location>
</feature>
<evidence type="ECO:0000256" key="4">
    <source>
        <dbReference type="PROSITE-ProRule" id="PRU01248"/>
    </source>
</evidence>
<protein>
    <submittedName>
        <fullName evidence="7">Integrase/recombinase</fullName>
    </submittedName>
</protein>
<evidence type="ECO:0000259" key="6">
    <source>
        <dbReference type="PROSITE" id="PS51900"/>
    </source>
</evidence>
<dbReference type="InterPro" id="IPR011010">
    <property type="entry name" value="DNA_brk_join_enz"/>
</dbReference>
<dbReference type="InterPro" id="IPR050090">
    <property type="entry name" value="Tyrosine_recombinase_XerCD"/>
</dbReference>
<evidence type="ECO:0000256" key="1">
    <source>
        <dbReference type="ARBA" id="ARBA00022908"/>
    </source>
</evidence>
<dbReference type="PROSITE" id="PS51898">
    <property type="entry name" value="TYR_RECOMBINASE"/>
    <property type="match status" value="1"/>
</dbReference>
<evidence type="ECO:0000259" key="5">
    <source>
        <dbReference type="PROSITE" id="PS51898"/>
    </source>
</evidence>
<dbReference type="Proteomes" id="UP000009045">
    <property type="component" value="Plasmid pSmeSM11c"/>
</dbReference>
<evidence type="ECO:0000256" key="3">
    <source>
        <dbReference type="ARBA" id="ARBA00023172"/>
    </source>
</evidence>
<geneLocation type="plasmid" evidence="7 8">
    <name>pSmeSM11c</name>
</geneLocation>
<dbReference type="InterPro" id="IPR044068">
    <property type="entry name" value="CB"/>
</dbReference>
<dbReference type="KEGG" id="smx:SM11_pC1226"/>
<evidence type="ECO:0000313" key="7">
    <source>
        <dbReference type="EMBL" id="AEH82299.1"/>
    </source>
</evidence>
<dbReference type="Pfam" id="PF00589">
    <property type="entry name" value="Phage_integrase"/>
    <property type="match status" value="1"/>
</dbReference>
<dbReference type="RefSeq" id="WP_014531763.1">
    <property type="nucleotide sequence ID" value="NC_017327.1"/>
</dbReference>
<dbReference type="EMBL" id="CP001831">
    <property type="protein sequence ID" value="AEH82299.1"/>
    <property type="molecule type" value="Genomic_DNA"/>
</dbReference>
<organism evidence="7 8">
    <name type="scientific">Sinorhizobium meliloti (strain SM11)</name>
    <dbReference type="NCBI Taxonomy" id="707241"/>
    <lineage>
        <taxon>Bacteria</taxon>
        <taxon>Pseudomonadati</taxon>
        <taxon>Pseudomonadota</taxon>
        <taxon>Alphaproteobacteria</taxon>
        <taxon>Hyphomicrobiales</taxon>
        <taxon>Rhizobiaceae</taxon>
        <taxon>Sinorhizobium/Ensifer group</taxon>
        <taxon>Sinorhizobium</taxon>
    </lineage>
</organism>
<dbReference type="PROSITE" id="PS51900">
    <property type="entry name" value="CB"/>
    <property type="match status" value="1"/>
</dbReference>
<reference evidence="7 8" key="1">
    <citation type="journal article" date="2011" name="J. Biotechnol.">
        <title>The complete genome sequence of the dominant Sinorhizobium meliloti field isolate SM11 extends the S. meliloti pan-genome.</title>
        <authorList>
            <person name="Schneiker-Bekel S."/>
            <person name="Wibberg D."/>
            <person name="Bekel T."/>
            <person name="Blom J."/>
            <person name="Linke B."/>
            <person name="Neuweger H."/>
            <person name="Stiens M."/>
            <person name="Vorholter F.J."/>
            <person name="Weidner S."/>
            <person name="Goesmann A."/>
            <person name="Puhler A."/>
            <person name="Schluter A."/>
        </authorList>
    </citation>
    <scope>NUCLEOTIDE SEQUENCE [LARGE SCALE GENOMIC DNA]</scope>
    <source>
        <strain evidence="7 8">SM11</strain>
        <plasmid evidence="8">pSmeSM11c</plasmid>
    </source>
</reference>
<keyword evidence="2 4" id="KW-0238">DNA-binding</keyword>
<dbReference type="GO" id="GO:0015074">
    <property type="term" value="P:DNA integration"/>
    <property type="evidence" value="ECO:0007669"/>
    <property type="project" value="UniProtKB-KW"/>
</dbReference>
<dbReference type="HOGENOM" id="CLU_027562_23_3_5"/>
<dbReference type="InterPro" id="IPR010998">
    <property type="entry name" value="Integrase_recombinase_N"/>
</dbReference>
<dbReference type="PANTHER" id="PTHR30349:SF90">
    <property type="entry name" value="TYROSINE RECOMBINASE XERD"/>
    <property type="match status" value="1"/>
</dbReference>
<gene>
    <name evidence="7" type="ordered locus">SM11_pC1226</name>
</gene>
<dbReference type="GO" id="GO:0006310">
    <property type="term" value="P:DNA recombination"/>
    <property type="evidence" value="ECO:0007669"/>
    <property type="project" value="UniProtKB-KW"/>
</dbReference>
<proteinExistence type="predicted"/>
<feature type="domain" description="Core-binding (CB)" evidence="6">
    <location>
        <begin position="113"/>
        <end position="194"/>
    </location>
</feature>
<accession>F7XFH9</accession>
<dbReference type="SUPFAM" id="SSF56349">
    <property type="entry name" value="DNA breaking-rejoining enzymes"/>
    <property type="match status" value="1"/>
</dbReference>
<dbReference type="PANTHER" id="PTHR30349">
    <property type="entry name" value="PHAGE INTEGRASE-RELATED"/>
    <property type="match status" value="1"/>
</dbReference>